<evidence type="ECO:0000256" key="1">
    <source>
        <dbReference type="ARBA" id="ARBA00005232"/>
    </source>
</evidence>
<sequence>MRTYPHHLTTDLPQLPVPSLEESLERYRMASAAVLDATQEADVNQAIADFVIGPAPALQETLEQYADSMADFGSNWMAEQWLEQALQVRDPLQLASNATYQLDVPTASSGAERVVELLQRIGAVHIQQATRQTEPEYDATGRRLSMDAWVSFNGGIRTPEVDQDVWVRAGTGAAYRTVGLLYFGRMWEVPLTGTNGKLLTATQLRASVDYVLSQTELPTQNFVSMAALGSEVLADDRSWKQDANRSVYNQLTNMLFTLALDPSADDEDEALQRWAFLPGYAWVYKPISYMMSLETNLLAAHVEHSVMHAGTLATAVTRMQQVNLEELDTLPDPQLGRAQELVWQDVTYDLRPYLQRAMSVGTRRVTVRRDEHLPYDISADARAQLVLMIAQQLTYGQIRSHQQCCDMRHFRAGRSETIRPVTLEAVNFVTHLVQDQATETQLTAALVAHRQWIQAAKDGKAFDQHLFMLHHIGQELGGANAELFTEHTTAREAFLTTVTTDDTDAVSRAVIPPSVDHGFGVHYTTVDSGTEYVTTWGAEAAQAEEFVQNLTVAAKLLYDFLASLTPIT</sequence>
<dbReference type="Gene3D" id="3.30.559.70">
    <property type="entry name" value="Choline/Carnitine o-acyltransferase, domain 2"/>
    <property type="match status" value="1"/>
</dbReference>
<evidence type="ECO:0000313" key="5">
    <source>
        <dbReference type="EMBL" id="MDR7347879.1"/>
    </source>
</evidence>
<keyword evidence="6" id="KW-1185">Reference proteome</keyword>
<dbReference type="Proteomes" id="UP001183794">
    <property type="component" value="Unassembled WGS sequence"/>
</dbReference>
<evidence type="ECO:0000259" key="4">
    <source>
        <dbReference type="Pfam" id="PF00755"/>
    </source>
</evidence>
<dbReference type="GO" id="GO:0004092">
    <property type="term" value="F:carnitine O-acetyltransferase activity"/>
    <property type="evidence" value="ECO:0007669"/>
    <property type="project" value="UniProtKB-EC"/>
</dbReference>
<name>A0ABU2B2R0_9MICC</name>
<keyword evidence="3 5" id="KW-0012">Acyltransferase</keyword>
<proteinExistence type="inferred from homology"/>
<dbReference type="InterPro" id="IPR023213">
    <property type="entry name" value="CAT-like_dom_sf"/>
</dbReference>
<accession>A0ABU2B2R0</accession>
<evidence type="ECO:0000313" key="6">
    <source>
        <dbReference type="Proteomes" id="UP001183794"/>
    </source>
</evidence>
<dbReference type="EC" id="2.3.1.7" evidence="5"/>
<dbReference type="SUPFAM" id="SSF52777">
    <property type="entry name" value="CoA-dependent acyltransferases"/>
    <property type="match status" value="2"/>
</dbReference>
<keyword evidence="2 5" id="KW-0808">Transferase</keyword>
<organism evidence="5 6">
    <name type="scientific">Enteractinococcus fodinae</name>
    <dbReference type="NCBI Taxonomy" id="684663"/>
    <lineage>
        <taxon>Bacteria</taxon>
        <taxon>Bacillati</taxon>
        <taxon>Actinomycetota</taxon>
        <taxon>Actinomycetes</taxon>
        <taxon>Micrococcales</taxon>
        <taxon>Micrococcaceae</taxon>
    </lineage>
</organism>
<protein>
    <submittedName>
        <fullName evidence="5">Carnitine O-acetyltransferase</fullName>
        <ecNumber evidence="5">2.3.1.7</ecNumber>
    </submittedName>
</protein>
<comment type="similarity">
    <text evidence="1">Belongs to the carnitine/choline acetyltransferase family.</text>
</comment>
<feature type="domain" description="Choline/carnitine acyltransferase" evidence="4">
    <location>
        <begin position="15"/>
        <end position="551"/>
    </location>
</feature>
<dbReference type="RefSeq" id="WP_310174563.1">
    <property type="nucleotide sequence ID" value="NZ_BAABHE010000002.1"/>
</dbReference>
<dbReference type="InterPro" id="IPR042231">
    <property type="entry name" value="Cho/carn_acyl_trans_2"/>
</dbReference>
<dbReference type="PROSITE" id="PS00439">
    <property type="entry name" value="ACYLTRANSF_C_1"/>
    <property type="match status" value="1"/>
</dbReference>
<dbReference type="PANTHER" id="PTHR22589">
    <property type="entry name" value="CARNITINE O-ACYLTRANSFERASE"/>
    <property type="match status" value="1"/>
</dbReference>
<gene>
    <name evidence="5" type="ORF">J2S62_002136</name>
</gene>
<evidence type="ECO:0000256" key="2">
    <source>
        <dbReference type="ARBA" id="ARBA00022679"/>
    </source>
</evidence>
<evidence type="ECO:0000256" key="3">
    <source>
        <dbReference type="ARBA" id="ARBA00023315"/>
    </source>
</evidence>
<dbReference type="Pfam" id="PF00755">
    <property type="entry name" value="Carn_acyltransf"/>
    <property type="match status" value="1"/>
</dbReference>
<comment type="caution">
    <text evidence="5">The sequence shown here is derived from an EMBL/GenBank/DDBJ whole genome shotgun (WGS) entry which is preliminary data.</text>
</comment>
<dbReference type="EMBL" id="JAVDYJ010000001">
    <property type="protein sequence ID" value="MDR7347879.1"/>
    <property type="molecule type" value="Genomic_DNA"/>
</dbReference>
<reference evidence="5 6" key="1">
    <citation type="submission" date="2023-07" db="EMBL/GenBank/DDBJ databases">
        <title>Sequencing the genomes of 1000 actinobacteria strains.</title>
        <authorList>
            <person name="Klenk H.-P."/>
        </authorList>
    </citation>
    <scope>NUCLEOTIDE SEQUENCE [LARGE SCALE GENOMIC DNA]</scope>
    <source>
        <strain evidence="5 6">DSM 22966</strain>
    </source>
</reference>
<dbReference type="InterPro" id="IPR039551">
    <property type="entry name" value="Cho/carn_acyl_trans"/>
</dbReference>
<dbReference type="InterPro" id="IPR000542">
    <property type="entry name" value="Carn_acyl_trans"/>
</dbReference>
<dbReference type="Gene3D" id="3.30.559.10">
    <property type="entry name" value="Chloramphenicol acetyltransferase-like domain"/>
    <property type="match status" value="1"/>
</dbReference>